<dbReference type="EMBL" id="DTFV01000134">
    <property type="protein sequence ID" value="HGI31512.1"/>
    <property type="molecule type" value="Genomic_DNA"/>
</dbReference>
<proteinExistence type="predicted"/>
<dbReference type="Gene3D" id="2.20.25.270">
    <property type="match status" value="1"/>
</dbReference>
<dbReference type="InterPro" id="IPR007419">
    <property type="entry name" value="BFD-like_2Fe2S-bd_dom"/>
</dbReference>
<feature type="domain" description="BFD-like [2Fe-2S]-binding" evidence="1">
    <location>
        <begin position="78"/>
        <end position="135"/>
    </location>
</feature>
<sequence>MKKASCPACHGEGQNVLALTVKHLVQENLRDTVHEKTTYYLCLSPHCPVVYFDTSGKTLKTEDLKVPVWYKDGASPKYICYCSQVTEEEILSTIRQGAKTLEDIQRMTGAGSKGFCLTENPSGRCCHREIEKILKSARGASSQSQ</sequence>
<dbReference type="Pfam" id="PF04324">
    <property type="entry name" value="Fer2_BFD"/>
    <property type="match status" value="1"/>
</dbReference>
<dbReference type="CDD" id="cd10141">
    <property type="entry name" value="CopZ-like_Fer2_BFD-like"/>
    <property type="match status" value="1"/>
</dbReference>
<evidence type="ECO:0000259" key="1">
    <source>
        <dbReference type="Pfam" id="PF04324"/>
    </source>
</evidence>
<dbReference type="Pfam" id="PF18423">
    <property type="entry name" value="zf_CopZ"/>
    <property type="match status" value="1"/>
</dbReference>
<evidence type="ECO:0000259" key="2">
    <source>
        <dbReference type="Pfam" id="PF18423"/>
    </source>
</evidence>
<dbReference type="InterPro" id="IPR040890">
    <property type="entry name" value="Znf_CopZ"/>
</dbReference>
<reference evidence="3" key="1">
    <citation type="journal article" date="2020" name="mSystems">
        <title>Genome- and Community-Level Interaction Insights into Carbon Utilization and Element Cycling Functions of Hydrothermarchaeota in Hydrothermal Sediment.</title>
        <authorList>
            <person name="Zhou Z."/>
            <person name="Liu Y."/>
            <person name="Xu W."/>
            <person name="Pan J."/>
            <person name="Luo Z.H."/>
            <person name="Li M."/>
        </authorList>
    </citation>
    <scope>NUCLEOTIDE SEQUENCE [LARGE SCALE GENOMIC DNA]</scope>
    <source>
        <strain evidence="3">SpSt-747</strain>
    </source>
</reference>
<name>A0A7V4DF81_9BACT</name>
<gene>
    <name evidence="3" type="ORF">ENV30_09465</name>
</gene>
<evidence type="ECO:0000313" key="3">
    <source>
        <dbReference type="EMBL" id="HGI31512.1"/>
    </source>
</evidence>
<organism evidence="3">
    <name type="scientific">Candidatus Caldatribacterium californiense</name>
    <dbReference type="NCBI Taxonomy" id="1454726"/>
    <lineage>
        <taxon>Bacteria</taxon>
        <taxon>Pseudomonadati</taxon>
        <taxon>Atribacterota</taxon>
        <taxon>Atribacteria</taxon>
        <taxon>Atribacterales</taxon>
        <taxon>Candidatus Caldatribacteriaceae</taxon>
        <taxon>Candidatus Caldatribacterium</taxon>
    </lineage>
</organism>
<comment type="caution">
    <text evidence="3">The sequence shown here is derived from an EMBL/GenBank/DDBJ whole genome shotgun (WGS) entry which is preliminary data.</text>
</comment>
<dbReference type="Gene3D" id="1.10.10.1100">
    <property type="entry name" value="BFD-like [2Fe-2S]-binding domain"/>
    <property type="match status" value="1"/>
</dbReference>
<accession>A0A7V4DF81</accession>
<dbReference type="AlphaFoldDB" id="A0A7V4DF81"/>
<dbReference type="InterPro" id="IPR041854">
    <property type="entry name" value="BFD-like_2Fe2S-bd_dom_sf"/>
</dbReference>
<protein>
    <submittedName>
        <fullName evidence="3">(2Fe-2S)-binding protein</fullName>
    </submittedName>
</protein>
<feature type="domain" description="CopZ zinc binding" evidence="2">
    <location>
        <begin position="4"/>
        <end position="65"/>
    </location>
</feature>